<feature type="binding site" evidence="7">
    <location>
        <begin position="113"/>
        <end position="119"/>
    </location>
    <ligand>
        <name>ATP</name>
        <dbReference type="ChEBI" id="CHEBI:30616"/>
    </ligand>
</feature>
<keyword evidence="7" id="KW-0067">ATP-binding</keyword>
<evidence type="ECO:0000313" key="12">
    <source>
        <dbReference type="EMBL" id="CAA9579395.1"/>
    </source>
</evidence>
<dbReference type="EC" id="6.3.2.-" evidence="7"/>
<dbReference type="GO" id="GO:0005737">
    <property type="term" value="C:cytoplasm"/>
    <property type="evidence" value="ECO:0007669"/>
    <property type="project" value="UniProtKB-SubCell"/>
</dbReference>
<keyword evidence="7 12" id="KW-0436">Ligase</keyword>
<name>A0A6J4VJ19_9BACT</name>
<dbReference type="AlphaFoldDB" id="A0A6J4VJ19"/>
<evidence type="ECO:0000256" key="4">
    <source>
        <dbReference type="ARBA" id="ARBA00022984"/>
    </source>
</evidence>
<dbReference type="SUPFAM" id="SSF53244">
    <property type="entry name" value="MurD-like peptide ligases, peptide-binding domain"/>
    <property type="match status" value="1"/>
</dbReference>
<evidence type="ECO:0000259" key="9">
    <source>
        <dbReference type="Pfam" id="PF01225"/>
    </source>
</evidence>
<dbReference type="GO" id="GO:0051301">
    <property type="term" value="P:cell division"/>
    <property type="evidence" value="ECO:0007669"/>
    <property type="project" value="UniProtKB-KW"/>
</dbReference>
<keyword evidence="4 7" id="KW-0573">Peptidoglycan synthesis</keyword>
<dbReference type="Pfam" id="PF02875">
    <property type="entry name" value="Mur_ligase_C"/>
    <property type="match status" value="1"/>
</dbReference>
<dbReference type="GO" id="GO:0005524">
    <property type="term" value="F:ATP binding"/>
    <property type="evidence" value="ECO:0007669"/>
    <property type="project" value="UniProtKB-UniRule"/>
</dbReference>
<feature type="domain" description="Mur ligase central" evidence="11">
    <location>
        <begin position="111"/>
        <end position="316"/>
    </location>
</feature>
<dbReference type="GO" id="GO:0008360">
    <property type="term" value="P:regulation of cell shape"/>
    <property type="evidence" value="ECO:0007669"/>
    <property type="project" value="UniProtKB-KW"/>
</dbReference>
<keyword evidence="5 7" id="KW-0131">Cell cycle</keyword>
<feature type="binding site" evidence="7">
    <location>
        <position position="35"/>
    </location>
    <ligand>
        <name>UDP-N-acetyl-alpha-D-muramoyl-L-alanyl-D-glutamate</name>
        <dbReference type="ChEBI" id="CHEBI:83900"/>
    </ligand>
</feature>
<dbReference type="GO" id="GO:0000287">
    <property type="term" value="F:magnesium ion binding"/>
    <property type="evidence" value="ECO:0007669"/>
    <property type="project" value="UniProtKB-UniRule"/>
</dbReference>
<feature type="binding site" evidence="7">
    <location>
        <position position="192"/>
    </location>
    <ligand>
        <name>UDP-N-acetyl-alpha-D-muramoyl-L-alanyl-D-glutamate</name>
        <dbReference type="ChEBI" id="CHEBI:83900"/>
    </ligand>
</feature>
<accession>A0A6J4VJ19</accession>
<reference evidence="12" key="1">
    <citation type="submission" date="2020-02" db="EMBL/GenBank/DDBJ databases">
        <authorList>
            <person name="Meier V. D."/>
        </authorList>
    </citation>
    <scope>NUCLEOTIDE SEQUENCE</scope>
    <source>
        <strain evidence="12">AVDCRST_MAG59</strain>
    </source>
</reference>
<feature type="domain" description="Mur ligase N-terminal catalytic" evidence="9">
    <location>
        <begin position="28"/>
        <end position="99"/>
    </location>
</feature>
<gene>
    <name evidence="7" type="primary">murE</name>
    <name evidence="12" type="ORF">AVDCRST_MAG59-4548</name>
</gene>
<dbReference type="Gene3D" id="3.40.1390.10">
    <property type="entry name" value="MurE/MurF, N-terminal domain"/>
    <property type="match status" value="1"/>
</dbReference>
<dbReference type="InterPro" id="IPR013221">
    <property type="entry name" value="Mur_ligase_cen"/>
</dbReference>
<dbReference type="InterPro" id="IPR004101">
    <property type="entry name" value="Mur_ligase_C"/>
</dbReference>
<comment type="subcellular location">
    <subcellularLocation>
        <location evidence="7 8">Cytoplasm</location>
    </subcellularLocation>
</comment>
<keyword evidence="7" id="KW-0547">Nucleotide-binding</keyword>
<dbReference type="Pfam" id="PF08245">
    <property type="entry name" value="Mur_ligase_M"/>
    <property type="match status" value="1"/>
</dbReference>
<evidence type="ECO:0000256" key="5">
    <source>
        <dbReference type="ARBA" id="ARBA00023306"/>
    </source>
</evidence>
<dbReference type="GO" id="GO:0009252">
    <property type="term" value="P:peptidoglycan biosynthetic process"/>
    <property type="evidence" value="ECO:0007669"/>
    <property type="project" value="UniProtKB-UniRule"/>
</dbReference>
<evidence type="ECO:0000256" key="1">
    <source>
        <dbReference type="ARBA" id="ARBA00005898"/>
    </source>
</evidence>
<evidence type="ECO:0000259" key="10">
    <source>
        <dbReference type="Pfam" id="PF02875"/>
    </source>
</evidence>
<feature type="binding site" evidence="7">
    <location>
        <begin position="157"/>
        <end position="158"/>
    </location>
    <ligand>
        <name>UDP-N-acetyl-alpha-D-muramoyl-L-alanyl-D-glutamate</name>
        <dbReference type="ChEBI" id="CHEBI:83900"/>
    </ligand>
</feature>
<comment type="caution">
    <text evidence="7">Lacks conserved residue(s) required for the propagation of feature annotation.</text>
</comment>
<evidence type="ECO:0000256" key="3">
    <source>
        <dbReference type="ARBA" id="ARBA00022960"/>
    </source>
</evidence>
<keyword evidence="7" id="KW-0963">Cytoplasm</keyword>
<dbReference type="NCBIfam" id="TIGR01085">
    <property type="entry name" value="murE"/>
    <property type="match status" value="1"/>
</dbReference>
<dbReference type="Gene3D" id="3.40.1190.10">
    <property type="entry name" value="Mur-like, catalytic domain"/>
    <property type="match status" value="1"/>
</dbReference>
<dbReference type="InterPro" id="IPR005761">
    <property type="entry name" value="UDP-N-AcMur-Glu-dNH2Pim_ligase"/>
</dbReference>
<dbReference type="InterPro" id="IPR036615">
    <property type="entry name" value="Mur_ligase_C_dom_sf"/>
</dbReference>
<feature type="domain" description="Mur ligase C-terminal" evidence="10">
    <location>
        <begin position="339"/>
        <end position="471"/>
    </location>
</feature>
<dbReference type="InterPro" id="IPR035911">
    <property type="entry name" value="MurE/MurF_N"/>
</dbReference>
<dbReference type="NCBIfam" id="NF001126">
    <property type="entry name" value="PRK00139.1-4"/>
    <property type="match status" value="1"/>
</dbReference>
<feature type="modified residue" description="N6-carboxylysine" evidence="7">
    <location>
        <position position="224"/>
    </location>
</feature>
<dbReference type="InterPro" id="IPR036565">
    <property type="entry name" value="Mur-like_cat_sf"/>
</dbReference>
<dbReference type="EMBL" id="CADCWF010000333">
    <property type="protein sequence ID" value="CAA9579395.1"/>
    <property type="molecule type" value="Genomic_DNA"/>
</dbReference>
<evidence type="ECO:0000256" key="2">
    <source>
        <dbReference type="ARBA" id="ARBA00022618"/>
    </source>
</evidence>
<comment type="pathway">
    <text evidence="7 8">Cell wall biogenesis; peptidoglycan biosynthesis.</text>
</comment>
<sequence>MPSVATSVSSLAAAVSERRLVGDGSALVRGIAYDSRLVEPGFLFAALPGAHADGHEFAASAVDRGAAALLVERELPLATTQIVVPDSRAALAAVATAFYRDPSRELGVIGITGTDGKTTVSFLVDAILRAAGLATGLIGTVAIRVGDDEDFHTTRQTTPESADIQRLFRRMVDRGIDWATVEATSHGLAMHRLDGTRFRAGAVTNVTREHLDYHGSVEHYRRAKGILFERVAAAGGTVVVNLDDPGARGMVEFAGDADVLTYSIEDHHADLSAVGIVSTGGGSSFTLVCRGRGTAAVDLPLIGGFNIANALCAAGVGLAVGLDLAVIAAGLGNAPAVPGRMALVQEGQPFAVVVDYAHTPEAMANVLPLLRRLFPLGRLIVVFGSAGERDVEKRPRQGEVAARLADLAVVTSEDPRYEDPDAIIDQITRGAIAAGAREGESLFRFTDRREAVRHALRTAAPGDCVLLAGKGHEESIIWSGEKRPWNEAGVARALLRELGYRTER</sequence>
<keyword evidence="7" id="KW-0460">Magnesium</keyword>
<keyword evidence="3 7" id="KW-0133">Cell shape</keyword>
<dbReference type="InterPro" id="IPR000713">
    <property type="entry name" value="Mur_ligase_N"/>
</dbReference>
<dbReference type="SUPFAM" id="SSF63418">
    <property type="entry name" value="MurE/MurF N-terminal domain"/>
    <property type="match status" value="1"/>
</dbReference>
<comment type="function">
    <text evidence="7">Catalyzes the addition of an amino acid to the nucleotide precursor UDP-N-acetylmuramoyl-L-alanyl-D-glutamate (UMAG) in the biosynthesis of bacterial cell-wall peptidoglycan.</text>
</comment>
<dbReference type="Gene3D" id="3.90.190.20">
    <property type="entry name" value="Mur ligase, C-terminal domain"/>
    <property type="match status" value="1"/>
</dbReference>
<evidence type="ECO:0000256" key="6">
    <source>
        <dbReference type="ARBA" id="ARBA00023316"/>
    </source>
</evidence>
<dbReference type="PANTHER" id="PTHR23135">
    <property type="entry name" value="MUR LIGASE FAMILY MEMBER"/>
    <property type="match status" value="1"/>
</dbReference>
<dbReference type="GO" id="GO:0071555">
    <property type="term" value="P:cell wall organization"/>
    <property type="evidence" value="ECO:0007669"/>
    <property type="project" value="UniProtKB-KW"/>
</dbReference>
<proteinExistence type="inferred from homology"/>
<organism evidence="12">
    <name type="scientific">uncultured Thermomicrobiales bacterium</name>
    <dbReference type="NCBI Taxonomy" id="1645740"/>
    <lineage>
        <taxon>Bacteria</taxon>
        <taxon>Pseudomonadati</taxon>
        <taxon>Thermomicrobiota</taxon>
        <taxon>Thermomicrobia</taxon>
        <taxon>Thermomicrobiales</taxon>
        <taxon>environmental samples</taxon>
    </lineage>
</organism>
<dbReference type="HAMAP" id="MF_00208">
    <property type="entry name" value="MurE"/>
    <property type="match status" value="1"/>
</dbReference>
<feature type="binding site" evidence="7">
    <location>
        <position position="184"/>
    </location>
    <ligand>
        <name>UDP-N-acetyl-alpha-D-muramoyl-L-alanyl-D-glutamate</name>
        <dbReference type="ChEBI" id="CHEBI:83900"/>
    </ligand>
</feature>
<dbReference type="UniPathway" id="UPA00219"/>
<dbReference type="SUPFAM" id="SSF53623">
    <property type="entry name" value="MurD-like peptide ligases, catalytic domain"/>
    <property type="match status" value="1"/>
</dbReference>
<dbReference type="Pfam" id="PF01225">
    <property type="entry name" value="Mur_ligase"/>
    <property type="match status" value="1"/>
</dbReference>
<evidence type="ECO:0000256" key="7">
    <source>
        <dbReference type="HAMAP-Rule" id="MF_00208"/>
    </source>
</evidence>
<evidence type="ECO:0000256" key="8">
    <source>
        <dbReference type="RuleBase" id="RU004135"/>
    </source>
</evidence>
<comment type="similarity">
    <text evidence="1 7">Belongs to the MurCDEF family. MurE subfamily.</text>
</comment>
<keyword evidence="6 7" id="KW-0961">Cell wall biogenesis/degradation</keyword>
<dbReference type="GO" id="GO:0016881">
    <property type="term" value="F:acid-amino acid ligase activity"/>
    <property type="evidence" value="ECO:0007669"/>
    <property type="project" value="UniProtKB-UniRule"/>
</dbReference>
<evidence type="ECO:0000259" key="11">
    <source>
        <dbReference type="Pfam" id="PF08245"/>
    </source>
</evidence>
<comment type="PTM">
    <text evidence="7">Carboxylation is probably crucial for Mg(2+) binding and, consequently, for the gamma-phosphate positioning of ATP.</text>
</comment>
<protein>
    <recommendedName>
        <fullName evidence="7">UDP-N-acetylmuramyl-tripeptide synthetase</fullName>
        <ecNumber evidence="7">6.3.2.-</ecNumber>
    </recommendedName>
    <alternativeName>
        <fullName evidence="7">UDP-MurNAc-tripeptide synthetase</fullName>
    </alternativeName>
</protein>
<comment type="cofactor">
    <cofactor evidence="7">
        <name>Mg(2+)</name>
        <dbReference type="ChEBI" id="CHEBI:18420"/>
    </cofactor>
</comment>
<dbReference type="PANTHER" id="PTHR23135:SF4">
    <property type="entry name" value="UDP-N-ACETYLMURAMOYL-L-ALANYL-D-GLUTAMATE--2,6-DIAMINOPIMELATE LIGASE MURE HOMOLOG, CHLOROPLASTIC"/>
    <property type="match status" value="1"/>
</dbReference>
<keyword evidence="2 7" id="KW-0132">Cell division</keyword>